<dbReference type="InterPro" id="IPR032710">
    <property type="entry name" value="NTF2-like_dom_sf"/>
</dbReference>
<dbReference type="Pfam" id="PF08281">
    <property type="entry name" value="Sigma70_r4_2"/>
    <property type="match status" value="1"/>
</dbReference>
<dbReference type="Pfam" id="PF04542">
    <property type="entry name" value="Sigma70_r2"/>
    <property type="match status" value="1"/>
</dbReference>
<dbReference type="Gene3D" id="1.10.1740.10">
    <property type="match status" value="1"/>
</dbReference>
<dbReference type="Proteomes" id="UP000789423">
    <property type="component" value="Unassembled WGS sequence"/>
</dbReference>
<dbReference type="InterPro" id="IPR013249">
    <property type="entry name" value="RNA_pol_sigma70_r4_t2"/>
</dbReference>
<feature type="domain" description="RNA polymerase sigma-70 region 2" evidence="2">
    <location>
        <begin position="13"/>
        <end position="78"/>
    </location>
</feature>
<dbReference type="InterPro" id="IPR013325">
    <property type="entry name" value="RNA_pol_sigma_r2"/>
</dbReference>
<dbReference type="SUPFAM" id="SSF88946">
    <property type="entry name" value="Sigma2 domain of RNA polymerase sigma factors"/>
    <property type="match status" value="1"/>
</dbReference>
<comment type="caution">
    <text evidence="4">The sequence shown here is derived from an EMBL/GenBank/DDBJ whole genome shotgun (WGS) entry which is preliminary data.</text>
</comment>
<dbReference type="NCBIfam" id="TIGR02957">
    <property type="entry name" value="SigX4"/>
    <property type="match status" value="1"/>
</dbReference>
<evidence type="ECO:0000256" key="1">
    <source>
        <dbReference type="ARBA" id="ARBA00011344"/>
    </source>
</evidence>
<feature type="domain" description="RNA polymerase sigma factor 70 region 4 type 2" evidence="3">
    <location>
        <begin position="115"/>
        <end position="163"/>
    </location>
</feature>
<dbReference type="PANTHER" id="PTHR30173">
    <property type="entry name" value="SIGMA 19 FACTOR"/>
    <property type="match status" value="1"/>
</dbReference>
<evidence type="ECO:0000259" key="3">
    <source>
        <dbReference type="Pfam" id="PF08281"/>
    </source>
</evidence>
<gene>
    <name evidence="4" type="primary">sigJ_1</name>
    <name evidence="4" type="ORF">BACCIP111899_02870</name>
</gene>
<sequence>MNQEKKKMELEQIYQDYKPLLFSLAYRMLGSVMDAEDIVHESFVTFAKLKDSKSITSVKAYLCKITTNCCIDHLRSAAHKRETYVGTWLPEPIVEDYLDDPANSYFMKESLSTAYIMLLQQLSEVERAVFLLREVFQYEYDEIASMVDKSSTNCRQIFHRAKKGLVYEPNVYQQDYQHFSNYVERFTAALQNGEISEMIQMLQKDAIFYADGGGKVTTTLKPIYTADRITRLFLNVIKRLPEGAMFKFKKVNGGPGVVIMINGYLAYVVSFEFKEGKINSIYMVANPDKLSRLNKNI</sequence>
<dbReference type="InterPro" id="IPR013324">
    <property type="entry name" value="RNA_pol_sigma_r3/r4-like"/>
</dbReference>
<dbReference type="NCBIfam" id="NF007214">
    <property type="entry name" value="PRK09636.1"/>
    <property type="match status" value="1"/>
</dbReference>
<keyword evidence="5" id="KW-1185">Reference proteome</keyword>
<reference evidence="4 5" key="1">
    <citation type="submission" date="2021-10" db="EMBL/GenBank/DDBJ databases">
        <authorList>
            <person name="Criscuolo A."/>
        </authorList>
    </citation>
    <scope>NUCLEOTIDE SEQUENCE [LARGE SCALE GENOMIC DNA]</scope>
    <source>
        <strain evidence="5">CIP 111899</strain>
    </source>
</reference>
<dbReference type="Gene3D" id="1.10.10.10">
    <property type="entry name" value="Winged helix-like DNA-binding domain superfamily/Winged helix DNA-binding domain"/>
    <property type="match status" value="1"/>
</dbReference>
<dbReference type="PANTHER" id="PTHR30173:SF36">
    <property type="entry name" value="ECF RNA POLYMERASE SIGMA FACTOR SIGJ"/>
    <property type="match status" value="1"/>
</dbReference>
<dbReference type="NCBIfam" id="TIGR02937">
    <property type="entry name" value="sigma70-ECF"/>
    <property type="match status" value="1"/>
</dbReference>
<organism evidence="4 5">
    <name type="scientific">Bacillus rhizoplanae</name>
    <dbReference type="NCBI Taxonomy" id="2880966"/>
    <lineage>
        <taxon>Bacteria</taxon>
        <taxon>Bacillati</taxon>
        <taxon>Bacillota</taxon>
        <taxon>Bacilli</taxon>
        <taxon>Bacillales</taxon>
        <taxon>Bacillaceae</taxon>
        <taxon>Bacillus</taxon>
    </lineage>
</organism>
<dbReference type="InterPro" id="IPR036388">
    <property type="entry name" value="WH-like_DNA-bd_sf"/>
</dbReference>
<name>A0ABN8A3N5_9BACI</name>
<evidence type="ECO:0000259" key="2">
    <source>
        <dbReference type="Pfam" id="PF04542"/>
    </source>
</evidence>
<dbReference type="SUPFAM" id="SSF88659">
    <property type="entry name" value="Sigma3 and sigma4 domains of RNA polymerase sigma factors"/>
    <property type="match status" value="1"/>
</dbReference>
<dbReference type="InterPro" id="IPR014284">
    <property type="entry name" value="RNA_pol_sigma-70_dom"/>
</dbReference>
<dbReference type="EMBL" id="CAKJTI010000015">
    <property type="protein sequence ID" value="CAG9613651.1"/>
    <property type="molecule type" value="Genomic_DNA"/>
</dbReference>
<dbReference type="InterPro" id="IPR014303">
    <property type="entry name" value="RNA_pol_sigma-70_ECF"/>
</dbReference>
<evidence type="ECO:0000313" key="5">
    <source>
        <dbReference type="Proteomes" id="UP000789423"/>
    </source>
</evidence>
<protein>
    <submittedName>
        <fullName evidence="4">ECF RNA polymerase sigma factor SigJ</fullName>
    </submittedName>
</protein>
<proteinExistence type="predicted"/>
<dbReference type="SUPFAM" id="SSF54427">
    <property type="entry name" value="NTF2-like"/>
    <property type="match status" value="1"/>
</dbReference>
<accession>A0ABN8A3N5</accession>
<evidence type="ECO:0000313" key="4">
    <source>
        <dbReference type="EMBL" id="CAG9613651.1"/>
    </source>
</evidence>
<dbReference type="InterPro" id="IPR052704">
    <property type="entry name" value="ECF_Sigma-70_Domain"/>
</dbReference>
<dbReference type="InterPro" id="IPR007627">
    <property type="entry name" value="RNA_pol_sigma70_r2"/>
</dbReference>
<comment type="subunit">
    <text evidence="1">Interacts transiently with the RNA polymerase catalytic core formed by RpoA, RpoB, RpoC and RpoZ (2 alpha, 1 beta, 1 beta' and 1 omega subunit) to form the RNA polymerase holoenzyme that can initiate transcription.</text>
</comment>